<feature type="region of interest" description="Disordered" evidence="1">
    <location>
        <begin position="83"/>
        <end position="165"/>
    </location>
</feature>
<accession>A0A1H0I0N3</accession>
<organism evidence="2 3">
    <name type="scientific">Methylobacterium phyllostachyos</name>
    <dbReference type="NCBI Taxonomy" id="582672"/>
    <lineage>
        <taxon>Bacteria</taxon>
        <taxon>Pseudomonadati</taxon>
        <taxon>Pseudomonadota</taxon>
        <taxon>Alphaproteobacteria</taxon>
        <taxon>Hyphomicrobiales</taxon>
        <taxon>Methylobacteriaceae</taxon>
        <taxon>Methylobacterium</taxon>
    </lineage>
</organism>
<feature type="compositionally biased region" description="Polar residues" evidence="1">
    <location>
        <begin position="130"/>
        <end position="139"/>
    </location>
</feature>
<dbReference type="AlphaFoldDB" id="A0A1H0I0N3"/>
<evidence type="ECO:0008006" key="4">
    <source>
        <dbReference type="Google" id="ProtNLM"/>
    </source>
</evidence>
<reference evidence="3" key="1">
    <citation type="submission" date="2016-10" db="EMBL/GenBank/DDBJ databases">
        <authorList>
            <person name="Varghese N."/>
            <person name="Submissions S."/>
        </authorList>
    </citation>
    <scope>NUCLEOTIDE SEQUENCE [LARGE SCALE GENOMIC DNA]</scope>
    <source>
        <strain evidence="3">BL47</strain>
    </source>
</reference>
<keyword evidence="3" id="KW-1185">Reference proteome</keyword>
<dbReference type="Proteomes" id="UP000198704">
    <property type="component" value="Unassembled WGS sequence"/>
</dbReference>
<dbReference type="OrthoDB" id="8004292at2"/>
<feature type="compositionally biased region" description="Low complexity" evidence="1">
    <location>
        <begin position="140"/>
        <end position="161"/>
    </location>
</feature>
<evidence type="ECO:0000256" key="1">
    <source>
        <dbReference type="SAM" id="MobiDB-lite"/>
    </source>
</evidence>
<gene>
    <name evidence="2" type="ORF">SAMN05216360_117100</name>
</gene>
<sequence length="200" mass="19549">MSVNAVSGTSLRQDLVSALRQARAASAQSIDASAFATSSQDTGATQGTSSSTQTTGTASTPAMSSDLMASLLQLQSDFSQMGLQTGVTSGTDSDDASNGMDAPGSASQATTGAAPVHHHHGHHARPPESDASSNAQVGQSATTTDATSASSTTTVGSAAGSDRGDGLQSLFQQVTKAVAAYATGGPLGIAAAALTTSTKA</sequence>
<name>A0A1H0I0N3_9HYPH</name>
<dbReference type="EMBL" id="FNHS01000017">
    <property type="protein sequence ID" value="SDO24899.1"/>
    <property type="molecule type" value="Genomic_DNA"/>
</dbReference>
<evidence type="ECO:0000313" key="3">
    <source>
        <dbReference type="Proteomes" id="UP000198704"/>
    </source>
</evidence>
<evidence type="ECO:0000313" key="2">
    <source>
        <dbReference type="EMBL" id="SDO24899.1"/>
    </source>
</evidence>
<feature type="compositionally biased region" description="Low complexity" evidence="1">
    <location>
        <begin position="31"/>
        <end position="60"/>
    </location>
</feature>
<proteinExistence type="predicted"/>
<protein>
    <recommendedName>
        <fullName evidence="4">Cell wall anchor protein</fullName>
    </recommendedName>
</protein>
<feature type="region of interest" description="Disordered" evidence="1">
    <location>
        <begin position="31"/>
        <end position="61"/>
    </location>
</feature>